<evidence type="ECO:0000256" key="4">
    <source>
        <dbReference type="ARBA" id="ARBA00023242"/>
    </source>
</evidence>
<feature type="region of interest" description="Disordered" evidence="5">
    <location>
        <begin position="518"/>
        <end position="601"/>
    </location>
</feature>
<dbReference type="Proteomes" id="UP000030671">
    <property type="component" value="Unassembled WGS sequence"/>
</dbReference>
<feature type="compositionally biased region" description="Basic and acidic residues" evidence="5">
    <location>
        <begin position="587"/>
        <end position="601"/>
    </location>
</feature>
<keyword evidence="4" id="KW-0539">Nucleus</keyword>
<organism evidence="7 8">
    <name type="scientific">Heterobasidion irregulare (strain TC 32-1)</name>
    <dbReference type="NCBI Taxonomy" id="747525"/>
    <lineage>
        <taxon>Eukaryota</taxon>
        <taxon>Fungi</taxon>
        <taxon>Dikarya</taxon>
        <taxon>Basidiomycota</taxon>
        <taxon>Agaricomycotina</taxon>
        <taxon>Agaricomycetes</taxon>
        <taxon>Russulales</taxon>
        <taxon>Bondarzewiaceae</taxon>
        <taxon>Heterobasidion</taxon>
        <taxon>Heterobasidion annosum species complex</taxon>
    </lineage>
</organism>
<protein>
    <recommendedName>
        <fullName evidence="6">Chromatin assembly factor 1 subunit A dimerization domain-containing protein</fullName>
    </recommendedName>
</protein>
<dbReference type="GeneID" id="20676820"/>
<dbReference type="eggNOG" id="ENOG502RY5G">
    <property type="taxonomic scope" value="Eukaryota"/>
</dbReference>
<evidence type="ECO:0000259" key="6">
    <source>
        <dbReference type="Pfam" id="PF12253"/>
    </source>
</evidence>
<dbReference type="InterPro" id="IPR022043">
    <property type="entry name" value="CAF1A_DD"/>
</dbReference>
<comment type="subcellular location">
    <subcellularLocation>
        <location evidence="1">Nucleus</location>
    </subcellularLocation>
</comment>
<evidence type="ECO:0000256" key="3">
    <source>
        <dbReference type="ARBA" id="ARBA00023204"/>
    </source>
</evidence>
<dbReference type="GO" id="GO:0006334">
    <property type="term" value="P:nucleosome assembly"/>
    <property type="evidence" value="ECO:0007669"/>
    <property type="project" value="TreeGrafter"/>
</dbReference>
<dbReference type="KEGG" id="hir:HETIRDRAFT_457354"/>
<dbReference type="Pfam" id="PF12253">
    <property type="entry name" value="CAF1A_dimeriz"/>
    <property type="match status" value="1"/>
</dbReference>
<dbReference type="GO" id="GO:0006281">
    <property type="term" value="P:DNA repair"/>
    <property type="evidence" value="ECO:0007669"/>
    <property type="project" value="UniProtKB-KW"/>
</dbReference>
<dbReference type="GO" id="GO:0005634">
    <property type="term" value="C:nucleus"/>
    <property type="evidence" value="ECO:0007669"/>
    <property type="project" value="UniProtKB-SubCell"/>
</dbReference>
<sequence>MESDATNGQAVSSINGKQERQSHVEMKNGKVSFKQKPMSLEKMTETMQELVKFREFLERRIENQDPPLSHVPDEHKPLIAKFTQESDKTIVALSKHIQRELIPTPNDGDMAQASSSASSLPLETIEATIRSVATRVNYGIELANLTRTPALLCIWRWEVQKDYYHWLPKASREKIEARLAERLLAKQELQALFDALPQSERDAMLGTKGVGAVAKQKPKALSHATSNDLSPVRGSSPLTSPGNPIDSKVDLESVENDSAQIKAGPGRPKKAADPEKSAKERERLERKAAKADRERKEKDAQNKSRSLMASFFAKPKASASTSIHGSPSGEPIAGSSTSSTSDFDKAFRPFVLKKDAELAPINWFQESRRQKREDADVIVIDDDGEDTRDTVMHDAEADLLELSPKSYCKSLIFSLPLPLDPSRLLRRPCSQFKVYHPDPVRSIIARLSEAELSDDIAVVRELLADLQDRKRFPAKVLIFDEDRRPGYFGTFTRSSQAIGPRTPFTRDDVVVDYSYDSGEEWGEEEEGGGDDVAEASDEDGDDEEGSSDLDDWLVDEDQEEVATPIDEREGMDGFPFPPPEQAKGKRKVEVTGKGEGADVTRNKKRKAVVPLVPLVKGPFWETKMGKCEYEPFKQYRIQLFNDTPYPIDPFTFVSTPVEKQVVKPAPSTSTSALASSSVPIFAVPALPSHFAANCNSPSTASLLAVSTPKRALISPKNPFPEAHLPFLVSKIAALATSSLPALVDSVYQDLKAHKVKKYAIEVKVREICEKDQRRVWVVRKGLHALDGLTVSA</sequence>
<reference evidence="7 8" key="1">
    <citation type="journal article" date="2012" name="New Phytol.">
        <title>Insight into trade-off between wood decay and parasitism from the genome of a fungal forest pathogen.</title>
        <authorList>
            <person name="Olson A."/>
            <person name="Aerts A."/>
            <person name="Asiegbu F."/>
            <person name="Belbahri L."/>
            <person name="Bouzid O."/>
            <person name="Broberg A."/>
            <person name="Canback B."/>
            <person name="Coutinho P.M."/>
            <person name="Cullen D."/>
            <person name="Dalman K."/>
            <person name="Deflorio G."/>
            <person name="van Diepen L.T."/>
            <person name="Dunand C."/>
            <person name="Duplessis S."/>
            <person name="Durling M."/>
            <person name="Gonthier P."/>
            <person name="Grimwood J."/>
            <person name="Fossdal C.G."/>
            <person name="Hansson D."/>
            <person name="Henrissat B."/>
            <person name="Hietala A."/>
            <person name="Himmelstrand K."/>
            <person name="Hoffmeister D."/>
            <person name="Hogberg N."/>
            <person name="James T.Y."/>
            <person name="Karlsson M."/>
            <person name="Kohler A."/>
            <person name="Kues U."/>
            <person name="Lee Y.H."/>
            <person name="Lin Y.C."/>
            <person name="Lind M."/>
            <person name="Lindquist E."/>
            <person name="Lombard V."/>
            <person name="Lucas S."/>
            <person name="Lunden K."/>
            <person name="Morin E."/>
            <person name="Murat C."/>
            <person name="Park J."/>
            <person name="Raffaello T."/>
            <person name="Rouze P."/>
            <person name="Salamov A."/>
            <person name="Schmutz J."/>
            <person name="Solheim H."/>
            <person name="Stahlberg J."/>
            <person name="Velez H."/>
            <person name="de Vries R.P."/>
            <person name="Wiebenga A."/>
            <person name="Woodward S."/>
            <person name="Yakovlev I."/>
            <person name="Garbelotto M."/>
            <person name="Martin F."/>
            <person name="Grigoriev I.V."/>
            <person name="Stenlid J."/>
        </authorList>
    </citation>
    <scope>NUCLEOTIDE SEQUENCE [LARGE SCALE GENOMIC DNA]</scope>
    <source>
        <strain evidence="7 8">TC 32-1</strain>
    </source>
</reference>
<dbReference type="AlphaFoldDB" id="W4KIG0"/>
<dbReference type="OrthoDB" id="440676at2759"/>
<name>W4KIG0_HETIT</name>
<keyword evidence="3" id="KW-0234">DNA repair</keyword>
<evidence type="ECO:0000256" key="1">
    <source>
        <dbReference type="ARBA" id="ARBA00004123"/>
    </source>
</evidence>
<evidence type="ECO:0000313" key="7">
    <source>
        <dbReference type="EMBL" id="ETW85494.1"/>
    </source>
</evidence>
<dbReference type="EMBL" id="KI925455">
    <property type="protein sequence ID" value="ETW85494.1"/>
    <property type="molecule type" value="Genomic_DNA"/>
</dbReference>
<gene>
    <name evidence="7" type="ORF">HETIRDRAFT_457354</name>
</gene>
<evidence type="ECO:0000313" key="8">
    <source>
        <dbReference type="Proteomes" id="UP000030671"/>
    </source>
</evidence>
<keyword evidence="2" id="KW-0227">DNA damage</keyword>
<evidence type="ECO:0000256" key="5">
    <source>
        <dbReference type="SAM" id="MobiDB-lite"/>
    </source>
</evidence>
<dbReference type="HOGENOM" id="CLU_012467_0_0_1"/>
<keyword evidence="8" id="KW-1185">Reference proteome</keyword>
<feature type="compositionally biased region" description="Low complexity" evidence="5">
    <location>
        <begin position="309"/>
        <end position="322"/>
    </location>
</feature>
<dbReference type="STRING" id="747525.W4KIG0"/>
<feature type="compositionally biased region" description="Acidic residues" evidence="5">
    <location>
        <begin position="518"/>
        <end position="560"/>
    </location>
</feature>
<proteinExistence type="predicted"/>
<dbReference type="PANTHER" id="PTHR15272">
    <property type="entry name" value="CHROMATIN ASSEMBLY FACTOR 1 SUBUNIT A CAF-1 SUBUNIT A"/>
    <property type="match status" value="1"/>
</dbReference>
<dbReference type="InParanoid" id="W4KIG0"/>
<dbReference type="RefSeq" id="XP_009542349.1">
    <property type="nucleotide sequence ID" value="XM_009544054.1"/>
</dbReference>
<dbReference type="PANTHER" id="PTHR15272:SF0">
    <property type="entry name" value="CHROMATIN ASSEMBLY FACTOR 1 SUBUNIT A"/>
    <property type="match status" value="1"/>
</dbReference>
<evidence type="ECO:0000256" key="2">
    <source>
        <dbReference type="ARBA" id="ARBA00022763"/>
    </source>
</evidence>
<feature type="region of interest" description="Disordered" evidence="5">
    <location>
        <begin position="1"/>
        <end position="28"/>
    </location>
</feature>
<feature type="compositionally biased region" description="Basic and acidic residues" evidence="5">
    <location>
        <begin position="270"/>
        <end position="302"/>
    </location>
</feature>
<feature type="compositionally biased region" description="Polar residues" evidence="5">
    <location>
        <begin position="1"/>
        <end position="16"/>
    </location>
</feature>
<feature type="compositionally biased region" description="Basic and acidic residues" evidence="5">
    <location>
        <begin position="17"/>
        <end position="28"/>
    </location>
</feature>
<accession>W4KIG0</accession>
<dbReference type="GO" id="GO:0033186">
    <property type="term" value="C:CAF-1 complex"/>
    <property type="evidence" value="ECO:0007669"/>
    <property type="project" value="TreeGrafter"/>
</dbReference>
<feature type="domain" description="Chromatin assembly factor 1 subunit A dimerization" evidence="6">
    <location>
        <begin position="475"/>
        <end position="546"/>
    </location>
</feature>
<feature type="region of interest" description="Disordered" evidence="5">
    <location>
        <begin position="216"/>
        <end position="341"/>
    </location>
</feature>